<accession>A0A0D1K0M2</accession>
<evidence type="ECO:0000256" key="5">
    <source>
        <dbReference type="ARBA" id="ARBA00013078"/>
    </source>
</evidence>
<organism evidence="11 12">
    <name type="scientific">Sphingomonas melonis</name>
    <dbReference type="NCBI Taxonomy" id="152682"/>
    <lineage>
        <taxon>Bacteria</taxon>
        <taxon>Pseudomonadati</taxon>
        <taxon>Pseudomonadota</taxon>
        <taxon>Alphaproteobacteria</taxon>
        <taxon>Sphingomonadales</taxon>
        <taxon>Sphingomonadaceae</taxon>
        <taxon>Sphingomonas</taxon>
    </lineage>
</organism>
<keyword evidence="8 10" id="KW-0460">Magnesium</keyword>
<evidence type="ECO:0000256" key="6">
    <source>
        <dbReference type="ARBA" id="ARBA00022723"/>
    </source>
</evidence>
<dbReference type="PANTHER" id="PTHR43434">
    <property type="entry name" value="PHOSPHOGLYCOLATE PHOSPHATASE"/>
    <property type="match status" value="1"/>
</dbReference>
<protein>
    <recommendedName>
        <fullName evidence="5 10">Phosphoglycolate phosphatase</fullName>
        <shortName evidence="10">PGP</shortName>
        <shortName evidence="10">PGPase</shortName>
        <ecNumber evidence="5 10">3.1.3.18</ecNumber>
    </recommendedName>
</protein>
<dbReference type="Gene3D" id="1.10.150.240">
    <property type="entry name" value="Putative phosphatase, domain 2"/>
    <property type="match status" value="1"/>
</dbReference>
<dbReference type="Proteomes" id="UP000033203">
    <property type="component" value="Unassembled WGS sequence"/>
</dbReference>
<dbReference type="Gene3D" id="3.40.50.1000">
    <property type="entry name" value="HAD superfamily/HAD-like"/>
    <property type="match status" value="1"/>
</dbReference>
<dbReference type="EMBL" id="JXTP01000056">
    <property type="protein sequence ID" value="KIU27023.1"/>
    <property type="molecule type" value="Genomic_DNA"/>
</dbReference>
<dbReference type="PATRIC" id="fig|1549858.7.peg.1418"/>
<feature type="binding site" evidence="10">
    <location>
        <position position="17"/>
    </location>
    <ligand>
        <name>Mg(2+)</name>
        <dbReference type="ChEBI" id="CHEBI:18420"/>
    </ligand>
</feature>
<dbReference type="GO" id="GO:0008967">
    <property type="term" value="F:phosphoglycolate phosphatase activity"/>
    <property type="evidence" value="ECO:0007669"/>
    <property type="project" value="UniProtKB-UniRule"/>
</dbReference>
<evidence type="ECO:0000313" key="11">
    <source>
        <dbReference type="EMBL" id="KIU27023.1"/>
    </source>
</evidence>
<dbReference type="GO" id="GO:0046295">
    <property type="term" value="P:glycolate biosynthetic process"/>
    <property type="evidence" value="ECO:0007669"/>
    <property type="project" value="UniProtKB-UniRule"/>
</dbReference>
<dbReference type="PANTHER" id="PTHR43434:SF1">
    <property type="entry name" value="PHOSPHOGLYCOLATE PHOSPHATASE"/>
    <property type="match status" value="1"/>
</dbReference>
<dbReference type="HAMAP" id="MF_00495">
    <property type="entry name" value="GPH_hydrolase_bact"/>
    <property type="match status" value="1"/>
</dbReference>
<dbReference type="GO" id="GO:0005829">
    <property type="term" value="C:cytosol"/>
    <property type="evidence" value="ECO:0007669"/>
    <property type="project" value="TreeGrafter"/>
</dbReference>
<keyword evidence="7 10" id="KW-0378">Hydrolase</keyword>
<dbReference type="SUPFAM" id="SSF56784">
    <property type="entry name" value="HAD-like"/>
    <property type="match status" value="1"/>
</dbReference>
<feature type="active site" description="Nucleophile" evidence="10">
    <location>
        <position position="17"/>
    </location>
</feature>
<gene>
    <name evidence="11" type="ORF">SR41_11895</name>
</gene>
<evidence type="ECO:0000256" key="9">
    <source>
        <dbReference type="ARBA" id="ARBA00023277"/>
    </source>
</evidence>
<dbReference type="InterPro" id="IPR037512">
    <property type="entry name" value="PGPase_prok"/>
</dbReference>
<keyword evidence="9 10" id="KW-0119">Carbohydrate metabolism</keyword>
<evidence type="ECO:0000256" key="3">
    <source>
        <dbReference type="ARBA" id="ARBA00004818"/>
    </source>
</evidence>
<comment type="catalytic activity">
    <reaction evidence="1 10">
        <text>2-phosphoglycolate + H2O = glycolate + phosphate</text>
        <dbReference type="Rhea" id="RHEA:14369"/>
        <dbReference type="ChEBI" id="CHEBI:15377"/>
        <dbReference type="ChEBI" id="CHEBI:29805"/>
        <dbReference type="ChEBI" id="CHEBI:43474"/>
        <dbReference type="ChEBI" id="CHEBI:58033"/>
        <dbReference type="EC" id="3.1.3.18"/>
    </reaction>
</comment>
<comment type="pathway">
    <text evidence="3 10">Organic acid metabolism; glycolate biosynthesis; glycolate from 2-phosphoglycolate: step 1/1.</text>
</comment>
<dbReference type="AlphaFoldDB" id="A0A0D1K0M2"/>
<evidence type="ECO:0000256" key="7">
    <source>
        <dbReference type="ARBA" id="ARBA00022801"/>
    </source>
</evidence>
<evidence type="ECO:0000313" key="12">
    <source>
        <dbReference type="Proteomes" id="UP000033203"/>
    </source>
</evidence>
<dbReference type="InterPro" id="IPR036412">
    <property type="entry name" value="HAD-like_sf"/>
</dbReference>
<dbReference type="GO" id="GO:0006281">
    <property type="term" value="P:DNA repair"/>
    <property type="evidence" value="ECO:0007669"/>
    <property type="project" value="TreeGrafter"/>
</dbReference>
<evidence type="ECO:0000256" key="10">
    <source>
        <dbReference type="HAMAP-Rule" id="MF_00495"/>
    </source>
</evidence>
<dbReference type="SFLD" id="SFLDS00003">
    <property type="entry name" value="Haloacid_Dehalogenase"/>
    <property type="match status" value="1"/>
</dbReference>
<dbReference type="InterPro" id="IPR023214">
    <property type="entry name" value="HAD_sf"/>
</dbReference>
<evidence type="ECO:0000256" key="2">
    <source>
        <dbReference type="ARBA" id="ARBA00001946"/>
    </source>
</evidence>
<dbReference type="InterPro" id="IPR050155">
    <property type="entry name" value="HAD-like_hydrolase_sf"/>
</dbReference>
<dbReference type="SFLD" id="SFLDG01129">
    <property type="entry name" value="C1.5:_HAD__Beta-PGM__Phosphata"/>
    <property type="match status" value="1"/>
</dbReference>
<sequence>MTLNSSPDPFFDIVGFDLDGTLLDTSGDLAAAVNHALASIDRPLLTVEQVKPMIGGGARHMLAQGLAATGGCDDATLDVLHRRLLDHYEANIAVLTRPYPGTLEALDTLATRGVRIAVVTNKLESLARKVIDALDLTRRFACIIGGDTMGPGNGKPSPKPIYEMLARCGGGTAAFVGDSIFDVQAGHAAGLPTVACSFGFLMQPVEELGADAIIDGFDALIPTLERLAAR</sequence>
<proteinExistence type="inferred from homology"/>
<dbReference type="Pfam" id="PF13419">
    <property type="entry name" value="HAD_2"/>
    <property type="match status" value="1"/>
</dbReference>
<comment type="caution">
    <text evidence="11">The sequence shown here is derived from an EMBL/GenBank/DDBJ whole genome shotgun (WGS) entry which is preliminary data.</text>
</comment>
<comment type="cofactor">
    <cofactor evidence="2 10">
        <name>Mg(2+)</name>
        <dbReference type="ChEBI" id="CHEBI:18420"/>
    </cofactor>
</comment>
<comment type="function">
    <text evidence="10">Specifically catalyzes the dephosphorylation of 2-phosphoglycolate. Is involved in the dissimilation of the intracellular 2-phosphoglycolate formed during the DNA repair of 3'-phosphoglycolate ends, a major class of DNA lesions induced by oxidative stress.</text>
</comment>
<evidence type="ECO:0000256" key="1">
    <source>
        <dbReference type="ARBA" id="ARBA00000830"/>
    </source>
</evidence>
<feature type="binding site" evidence="10">
    <location>
        <position position="178"/>
    </location>
    <ligand>
        <name>Mg(2+)</name>
        <dbReference type="ChEBI" id="CHEBI:18420"/>
    </ligand>
</feature>
<dbReference type="GO" id="GO:0046872">
    <property type="term" value="F:metal ion binding"/>
    <property type="evidence" value="ECO:0007669"/>
    <property type="project" value="UniProtKB-KW"/>
</dbReference>
<dbReference type="InterPro" id="IPR023198">
    <property type="entry name" value="PGP-like_dom2"/>
</dbReference>
<dbReference type="GO" id="GO:0005975">
    <property type="term" value="P:carbohydrate metabolic process"/>
    <property type="evidence" value="ECO:0007669"/>
    <property type="project" value="InterPro"/>
</dbReference>
<dbReference type="NCBIfam" id="TIGR01549">
    <property type="entry name" value="HAD-SF-IA-v1"/>
    <property type="match status" value="1"/>
</dbReference>
<comment type="similarity">
    <text evidence="4 10">Belongs to the HAD-like hydrolase superfamily. CbbY/CbbZ/Gph/YieH family.</text>
</comment>
<reference evidence="11 12" key="1">
    <citation type="submission" date="2015-01" db="EMBL/GenBank/DDBJ databases">
        <title>Genome of Sphingomonas taxi strain 30a.</title>
        <authorList>
            <person name="Eevers N."/>
            <person name="Van Hamme J."/>
            <person name="Bottos E."/>
            <person name="Weyens N."/>
            <person name="Vangronsveld J."/>
        </authorList>
    </citation>
    <scope>NUCLEOTIDE SEQUENCE [LARGE SCALE GENOMIC DNA]</scope>
    <source>
        <strain evidence="11 12">30a</strain>
    </source>
</reference>
<feature type="binding site" evidence="10">
    <location>
        <position position="19"/>
    </location>
    <ligand>
        <name>Mg(2+)</name>
        <dbReference type="ChEBI" id="CHEBI:18420"/>
    </ligand>
</feature>
<evidence type="ECO:0000256" key="4">
    <source>
        <dbReference type="ARBA" id="ARBA00006171"/>
    </source>
</evidence>
<keyword evidence="6 10" id="KW-0479">Metal-binding</keyword>
<dbReference type="InterPro" id="IPR041492">
    <property type="entry name" value="HAD_2"/>
</dbReference>
<dbReference type="InterPro" id="IPR006439">
    <property type="entry name" value="HAD-SF_hydro_IA"/>
</dbReference>
<dbReference type="EC" id="3.1.3.18" evidence="5 10"/>
<dbReference type="UniPathway" id="UPA00865">
    <property type="reaction ID" value="UER00834"/>
</dbReference>
<evidence type="ECO:0000256" key="8">
    <source>
        <dbReference type="ARBA" id="ARBA00022842"/>
    </source>
</evidence>
<name>A0A0D1K0M2_9SPHN</name>